<dbReference type="EMBL" id="AM114193">
    <property type="protein sequence ID" value="CAJ35440.1"/>
    <property type="molecule type" value="Genomic_DNA"/>
</dbReference>
<dbReference type="PANTHER" id="PTHR43736">
    <property type="entry name" value="ADP-RIBOSE PYROPHOSPHATASE"/>
    <property type="match status" value="1"/>
</dbReference>
<dbReference type="PRINTS" id="PR00502">
    <property type="entry name" value="NUDIXFAMILY"/>
</dbReference>
<dbReference type="InterPro" id="IPR020476">
    <property type="entry name" value="Nudix_hydrolase"/>
</dbReference>
<dbReference type="Pfam" id="PF00293">
    <property type="entry name" value="NUDIX"/>
    <property type="match status" value="1"/>
</dbReference>
<organism evidence="3 4">
    <name type="scientific">Methanocella arvoryzae (strain DSM 22066 / NBRC 105507 / MRE50)</name>
    <dbReference type="NCBI Taxonomy" id="351160"/>
    <lineage>
        <taxon>Archaea</taxon>
        <taxon>Methanobacteriati</taxon>
        <taxon>Methanobacteriota</taxon>
        <taxon>Stenosarchaea group</taxon>
        <taxon>Methanomicrobia</taxon>
        <taxon>Methanocellales</taxon>
        <taxon>Methanocellaceae</taxon>
        <taxon>Methanocella</taxon>
    </lineage>
</organism>
<dbReference type="GO" id="GO:0016787">
    <property type="term" value="F:hydrolase activity"/>
    <property type="evidence" value="ECO:0007669"/>
    <property type="project" value="UniProtKB-KW"/>
</dbReference>
<dbReference type="PANTHER" id="PTHR43736:SF1">
    <property type="entry name" value="DIHYDRONEOPTERIN TRIPHOSPHATE DIPHOSPHATASE"/>
    <property type="match status" value="1"/>
</dbReference>
<name>Q0W853_METAR</name>
<dbReference type="OrthoDB" id="40462at2157"/>
<dbReference type="STRING" id="351160.LRC494"/>
<dbReference type="PROSITE" id="PS51462">
    <property type="entry name" value="NUDIX"/>
    <property type="match status" value="1"/>
</dbReference>
<dbReference type="eggNOG" id="arCOG01075">
    <property type="taxonomic scope" value="Archaea"/>
</dbReference>
<accession>Q0W853</accession>
<dbReference type="InterPro" id="IPR000086">
    <property type="entry name" value="NUDIX_hydrolase_dom"/>
</dbReference>
<dbReference type="AlphaFoldDB" id="Q0W853"/>
<evidence type="ECO:0000259" key="2">
    <source>
        <dbReference type="PROSITE" id="PS51462"/>
    </source>
</evidence>
<evidence type="ECO:0000313" key="4">
    <source>
        <dbReference type="Proteomes" id="UP000000663"/>
    </source>
</evidence>
<protein>
    <recommendedName>
        <fullName evidence="2">Nudix hydrolase domain-containing protein</fullName>
    </recommendedName>
</protein>
<keyword evidence="4" id="KW-1185">Reference proteome</keyword>
<evidence type="ECO:0000313" key="3">
    <source>
        <dbReference type="EMBL" id="CAJ35440.1"/>
    </source>
</evidence>
<feature type="domain" description="Nudix hydrolase" evidence="2">
    <location>
        <begin position="14"/>
        <end position="144"/>
    </location>
</feature>
<evidence type="ECO:0000256" key="1">
    <source>
        <dbReference type="ARBA" id="ARBA00022801"/>
    </source>
</evidence>
<proteinExistence type="predicted"/>
<dbReference type="Proteomes" id="UP000000663">
    <property type="component" value="Chromosome"/>
</dbReference>
<dbReference type="CDD" id="cd02883">
    <property type="entry name" value="NUDIX_Hydrolase"/>
    <property type="match status" value="1"/>
</dbReference>
<gene>
    <name evidence="3" type="ORF">LRC494</name>
</gene>
<reference evidence="3 4" key="1">
    <citation type="journal article" date="2006" name="Science">
        <title>Genome of rice cluster I archaea -- the key methane producers in the rice rhizosphere.</title>
        <authorList>
            <person name="Erkel C."/>
            <person name="Kube M."/>
            <person name="Reinhardt R."/>
            <person name="Liesack W."/>
        </authorList>
    </citation>
    <scope>NUCLEOTIDE SEQUENCE [LARGE SCALE GENOMIC DNA]</scope>
    <source>
        <strain evidence="4">DSM 22066 / NBRC 105507 / MRE50</strain>
    </source>
</reference>
<dbReference type="SUPFAM" id="SSF55811">
    <property type="entry name" value="Nudix"/>
    <property type="match status" value="1"/>
</dbReference>
<keyword evidence="1" id="KW-0378">Hydrolase</keyword>
<sequence>MGVSPYALSVTTQRFVVGCGAVIVNRSGMILMVRQMKGYWADKWIFPGGKLEMGETLEACAHRETLEETACRFEIERQVGAYIIYDPQTPFEKQVVLIYFLGRYTSGIPTVGDGVTDTKWMTAEKIEEMGARGEVPAILIQVLHDALQLKA</sequence>
<dbReference type="Gene3D" id="3.90.79.10">
    <property type="entry name" value="Nucleoside Triphosphate Pyrophosphohydrolase"/>
    <property type="match status" value="1"/>
</dbReference>
<dbReference type="KEGG" id="rci:LRC494"/>
<dbReference type="InterPro" id="IPR015797">
    <property type="entry name" value="NUDIX_hydrolase-like_dom_sf"/>
</dbReference>